<feature type="modified residue" description="4-aspartylphosphate" evidence="21">
    <location>
        <position position="709"/>
    </location>
</feature>
<dbReference type="PANTHER" id="PTHR45339">
    <property type="entry name" value="HYBRID SIGNAL TRANSDUCTION HISTIDINE KINASE J"/>
    <property type="match status" value="1"/>
</dbReference>
<dbReference type="FunFam" id="3.30.565.10:FF:000010">
    <property type="entry name" value="Sensor histidine kinase RcsC"/>
    <property type="match status" value="1"/>
</dbReference>
<dbReference type="GO" id="GO:0000155">
    <property type="term" value="F:phosphorelay sensor kinase activity"/>
    <property type="evidence" value="ECO:0007669"/>
    <property type="project" value="InterPro"/>
</dbReference>
<dbReference type="PROSITE" id="PS50110">
    <property type="entry name" value="RESPONSE_REGULATORY"/>
    <property type="match status" value="1"/>
</dbReference>
<evidence type="ECO:0000313" key="28">
    <source>
        <dbReference type="Proteomes" id="UP000242329"/>
    </source>
</evidence>
<dbReference type="PROSITE" id="PS50109">
    <property type="entry name" value="HIS_KIN"/>
    <property type="match status" value="1"/>
</dbReference>
<evidence type="ECO:0000256" key="9">
    <source>
        <dbReference type="ARBA" id="ARBA00022692"/>
    </source>
</evidence>
<evidence type="ECO:0000256" key="12">
    <source>
        <dbReference type="ARBA" id="ARBA00022840"/>
    </source>
</evidence>
<dbReference type="SUPFAM" id="SSF55785">
    <property type="entry name" value="PYP-like sensor domain (PAS domain)"/>
    <property type="match status" value="3"/>
</dbReference>
<keyword evidence="10" id="KW-0547">Nucleotide-binding</keyword>
<comment type="similarity">
    <text evidence="3">In the N-terminal section; belongs to the phytochrome family.</text>
</comment>
<dbReference type="Pfam" id="PF13426">
    <property type="entry name" value="PAS_9"/>
    <property type="match status" value="3"/>
</dbReference>
<dbReference type="EMBL" id="FQWY01000007">
    <property type="protein sequence ID" value="SHG60459.1"/>
    <property type="molecule type" value="Genomic_DNA"/>
</dbReference>
<dbReference type="Proteomes" id="UP000242329">
    <property type="component" value="Unassembled WGS sequence"/>
</dbReference>
<dbReference type="RefSeq" id="WP_073089698.1">
    <property type="nucleotide sequence ID" value="NZ_FQWY01000007.1"/>
</dbReference>
<evidence type="ECO:0000256" key="19">
    <source>
        <dbReference type="ARBA" id="ARBA00074306"/>
    </source>
</evidence>
<dbReference type="GO" id="GO:0005886">
    <property type="term" value="C:plasma membrane"/>
    <property type="evidence" value="ECO:0007669"/>
    <property type="project" value="UniProtKB-SubCell"/>
</dbReference>
<feature type="domain" description="Histidine kinase" evidence="23">
    <location>
        <begin position="412"/>
        <end position="633"/>
    </location>
</feature>
<dbReference type="InterPro" id="IPR036641">
    <property type="entry name" value="HPT_dom_sf"/>
</dbReference>
<keyword evidence="28" id="KW-1185">Reference proteome</keyword>
<dbReference type="NCBIfam" id="TIGR00229">
    <property type="entry name" value="sensory_box"/>
    <property type="match status" value="3"/>
</dbReference>
<keyword evidence="6" id="KW-1003">Cell membrane</keyword>
<dbReference type="FunFam" id="1.10.287.130:FF:000002">
    <property type="entry name" value="Two-component osmosensing histidine kinase"/>
    <property type="match status" value="1"/>
</dbReference>
<keyword evidence="13" id="KW-1133">Transmembrane helix</keyword>
<evidence type="ECO:0000256" key="7">
    <source>
        <dbReference type="ARBA" id="ARBA00022553"/>
    </source>
</evidence>
<dbReference type="SMART" id="SM00091">
    <property type="entry name" value="PAS"/>
    <property type="match status" value="3"/>
</dbReference>
<dbReference type="GO" id="GO:0005524">
    <property type="term" value="F:ATP binding"/>
    <property type="evidence" value="ECO:0007669"/>
    <property type="project" value="UniProtKB-KW"/>
</dbReference>
<dbReference type="InterPro" id="IPR005467">
    <property type="entry name" value="His_kinase_dom"/>
</dbReference>
<feature type="domain" description="Response regulatory" evidence="24">
    <location>
        <begin position="660"/>
        <end position="775"/>
    </location>
</feature>
<organism evidence="27 28">
    <name type="scientific">Thermosyntropha lipolytica DSM 11003</name>
    <dbReference type="NCBI Taxonomy" id="1123382"/>
    <lineage>
        <taxon>Bacteria</taxon>
        <taxon>Bacillati</taxon>
        <taxon>Bacillota</taxon>
        <taxon>Clostridia</taxon>
        <taxon>Eubacteriales</taxon>
        <taxon>Syntrophomonadaceae</taxon>
        <taxon>Thermosyntropha</taxon>
    </lineage>
</organism>
<comment type="function">
    <text evidence="16">May play the central regulatory role in sporulation. It may be an element of the effector pathway responsible for the activation of sporulation genes in response to nutritional stress. Spo0A may act in concert with spo0H (a sigma factor) to control the expression of some genes that are critical to the sporulation process.</text>
</comment>
<dbReference type="InterPro" id="IPR011006">
    <property type="entry name" value="CheY-like_superfamily"/>
</dbReference>
<dbReference type="SUPFAM" id="SSF52172">
    <property type="entry name" value="CheY-like"/>
    <property type="match status" value="1"/>
</dbReference>
<dbReference type="SMART" id="SM00388">
    <property type="entry name" value="HisKA"/>
    <property type="match status" value="1"/>
</dbReference>
<evidence type="ECO:0000256" key="17">
    <source>
        <dbReference type="ARBA" id="ARBA00064003"/>
    </source>
</evidence>
<dbReference type="SMART" id="SM00448">
    <property type="entry name" value="REC"/>
    <property type="match status" value="1"/>
</dbReference>
<dbReference type="SUPFAM" id="SSF55874">
    <property type="entry name" value="ATPase domain of HSP90 chaperone/DNA topoisomerase II/histidine kinase"/>
    <property type="match status" value="1"/>
</dbReference>
<dbReference type="EC" id="2.7.13.3" evidence="4"/>
<feature type="modified residue" description="Phosphohistidine" evidence="20">
    <location>
        <position position="830"/>
    </location>
</feature>
<dbReference type="InterPro" id="IPR001789">
    <property type="entry name" value="Sig_transdc_resp-reg_receiver"/>
</dbReference>
<dbReference type="InterPro" id="IPR036097">
    <property type="entry name" value="HisK_dim/P_sf"/>
</dbReference>
<comment type="subcellular location">
    <subcellularLocation>
        <location evidence="2">Cell membrane</location>
        <topology evidence="2">Multi-pass membrane protein</topology>
    </subcellularLocation>
</comment>
<evidence type="ECO:0000256" key="10">
    <source>
        <dbReference type="ARBA" id="ARBA00022741"/>
    </source>
</evidence>
<dbReference type="CDD" id="cd00130">
    <property type="entry name" value="PAS"/>
    <property type="match status" value="2"/>
</dbReference>
<keyword evidence="14" id="KW-0902">Two-component regulatory system</keyword>
<evidence type="ECO:0000256" key="15">
    <source>
        <dbReference type="ARBA" id="ARBA00023136"/>
    </source>
</evidence>
<dbReference type="AlphaFoldDB" id="A0A1M5L6R4"/>
<evidence type="ECO:0000256" key="16">
    <source>
        <dbReference type="ARBA" id="ARBA00024867"/>
    </source>
</evidence>
<dbReference type="InterPro" id="IPR036890">
    <property type="entry name" value="HATPase_C_sf"/>
</dbReference>
<dbReference type="InterPro" id="IPR004358">
    <property type="entry name" value="Sig_transdc_His_kin-like_C"/>
</dbReference>
<keyword evidence="8" id="KW-0808">Transferase</keyword>
<keyword evidence="7 21" id="KW-0597">Phosphoprotein</keyword>
<evidence type="ECO:0000259" key="25">
    <source>
        <dbReference type="PROSITE" id="PS50112"/>
    </source>
</evidence>
<evidence type="ECO:0000256" key="6">
    <source>
        <dbReference type="ARBA" id="ARBA00022475"/>
    </source>
</evidence>
<dbReference type="PROSITE" id="PS50894">
    <property type="entry name" value="HPT"/>
    <property type="match status" value="1"/>
</dbReference>
<dbReference type="PRINTS" id="PR00344">
    <property type="entry name" value="BCTRLSENSOR"/>
</dbReference>
<keyword evidence="22" id="KW-0175">Coiled coil</keyword>
<evidence type="ECO:0000256" key="4">
    <source>
        <dbReference type="ARBA" id="ARBA00012438"/>
    </source>
</evidence>
<dbReference type="SUPFAM" id="SSF47384">
    <property type="entry name" value="Homodimeric domain of signal transducing histidine kinase"/>
    <property type="match status" value="1"/>
</dbReference>
<keyword evidence="9" id="KW-0812">Transmembrane</keyword>
<dbReference type="InterPro" id="IPR008207">
    <property type="entry name" value="Sig_transdc_His_kin_Hpt_dom"/>
</dbReference>
<reference evidence="28" key="1">
    <citation type="submission" date="2016-11" db="EMBL/GenBank/DDBJ databases">
        <authorList>
            <person name="Varghese N."/>
            <person name="Submissions S."/>
        </authorList>
    </citation>
    <scope>NUCLEOTIDE SEQUENCE [LARGE SCALE GENOMIC DNA]</scope>
    <source>
        <strain evidence="28">DSM 11003</strain>
    </source>
</reference>
<name>A0A1M5L6R4_9FIRM</name>
<dbReference type="InterPro" id="IPR000014">
    <property type="entry name" value="PAS"/>
</dbReference>
<evidence type="ECO:0000256" key="21">
    <source>
        <dbReference type="PROSITE-ProRule" id="PRU00169"/>
    </source>
</evidence>
<evidence type="ECO:0000256" key="14">
    <source>
        <dbReference type="ARBA" id="ARBA00023012"/>
    </source>
</evidence>
<evidence type="ECO:0000259" key="23">
    <source>
        <dbReference type="PROSITE" id="PS50109"/>
    </source>
</evidence>
<dbReference type="Gene3D" id="3.30.450.20">
    <property type="entry name" value="PAS domain"/>
    <property type="match status" value="3"/>
</dbReference>
<dbReference type="Pfam" id="PF00072">
    <property type="entry name" value="Response_reg"/>
    <property type="match status" value="1"/>
</dbReference>
<dbReference type="SUPFAM" id="SSF47226">
    <property type="entry name" value="Histidine-containing phosphotransfer domain, HPT domain"/>
    <property type="match status" value="1"/>
</dbReference>
<evidence type="ECO:0000256" key="1">
    <source>
        <dbReference type="ARBA" id="ARBA00000085"/>
    </source>
</evidence>
<dbReference type="PANTHER" id="PTHR45339:SF1">
    <property type="entry name" value="HYBRID SIGNAL TRANSDUCTION HISTIDINE KINASE J"/>
    <property type="match status" value="1"/>
</dbReference>
<comment type="catalytic activity">
    <reaction evidence="1">
        <text>ATP + protein L-histidine = ADP + protein N-phospho-L-histidine.</text>
        <dbReference type="EC" id="2.7.13.3"/>
    </reaction>
</comment>
<dbReference type="PROSITE" id="PS50112">
    <property type="entry name" value="PAS"/>
    <property type="match status" value="1"/>
</dbReference>
<sequence length="881" mass="100391">MNGYPDYNYLISTTAMLYESEQKYQRLVENAMFGLVIFDMNNIYFSNKYITENLGYTSEDFWKNNLSIWDLLTPEYRKNFYPVAQKYFTTQKPYSQRFISELICKNGEVRTFEVAVSSISYNGQYAFQGNFIDITHFIAAQKKMEEKTVLLQKIEKKNRILVEKLNDGFLFVNTGFKITQLNPALARMLEYKPEELEGKCLLELAAYPRDVIALLIGMKKRMNLVIDSYELNLRTKSGRVIPTYISPSPFIEDNKVVGCFATIQDLSAIKETENKLAYQAHILANLSEGILITDEQGILTYINKGAQNILHINSNSFLNQHIYKLMEAFEVSIDENELFSHLNQNNSPWQKEIGFYNLNKEQIFVRISVTRMKDIYNNFKGLIIVISDLTEIIKAKKAAEAANLAKTNFLANVSHDIRTPMIGIMGAADLLSQEKLSPYQAELVQTIKQCGEQLLELINDILDLSRIEAGYALGRKKTFKLPQVINECIQTVYGKLPEEIALHTHIDPDVPLNLVGDPLQLRRIILNLLSNAIKFTTQGEIEVKVQVYKEPSNSRDDIVYLLFSVRDTGIGIPEDKLHTIFEAFEKIDPYSSSGTGLGLTICKQLTKNMGGDIWVESVWGKGSTFSFYLPFYKAKEDENKTGEASAYSTKNSPSSEQTKSILLVEDNDVNRKILSYMLYNAGYAVTAVENGIKCLEILQQKKFDLIIMDMQMPILDGYETCKRIRQDYHDNTPILALTAYAMEGDEARCLEAGCNYYLSKPVSSHKIYDKLKQIFAQESSLHPDEKTFWSANTLIKNLIPEFINSLNDLMLGMKISLEAEDAKQLASIAHDIKGSAGLYGFHNLANLASEIYREALNNNIDKIKIIYKEMLQNIEQIKQLL</sequence>
<evidence type="ECO:0000259" key="26">
    <source>
        <dbReference type="PROSITE" id="PS50894"/>
    </source>
</evidence>
<dbReference type="CDD" id="cd17546">
    <property type="entry name" value="REC_hyHK_CKI1_RcsC-like"/>
    <property type="match status" value="1"/>
</dbReference>
<evidence type="ECO:0000256" key="20">
    <source>
        <dbReference type="PROSITE-ProRule" id="PRU00110"/>
    </source>
</evidence>
<evidence type="ECO:0000313" key="27">
    <source>
        <dbReference type="EMBL" id="SHG60459.1"/>
    </source>
</evidence>
<dbReference type="SMART" id="SM00086">
    <property type="entry name" value="PAC"/>
    <property type="match status" value="3"/>
</dbReference>
<keyword evidence="11" id="KW-0418">Kinase</keyword>
<dbReference type="Pfam" id="PF02518">
    <property type="entry name" value="HATPase_c"/>
    <property type="match status" value="1"/>
</dbReference>
<evidence type="ECO:0000256" key="2">
    <source>
        <dbReference type="ARBA" id="ARBA00004651"/>
    </source>
</evidence>
<dbReference type="STRING" id="1123382.SAMN02745221_00567"/>
<dbReference type="Gene3D" id="1.20.120.160">
    <property type="entry name" value="HPT domain"/>
    <property type="match status" value="1"/>
</dbReference>
<comment type="subunit">
    <text evidence="17">At low DSF concentrations, interacts with RpfF.</text>
</comment>
<evidence type="ECO:0000256" key="8">
    <source>
        <dbReference type="ARBA" id="ARBA00022679"/>
    </source>
</evidence>
<feature type="domain" description="PAS" evidence="25">
    <location>
        <begin position="154"/>
        <end position="210"/>
    </location>
</feature>
<protein>
    <recommendedName>
        <fullName evidence="19">Circadian input-output histidine kinase CikA</fullName>
        <ecNumber evidence="4">2.7.13.3</ecNumber>
    </recommendedName>
    <alternativeName>
        <fullName evidence="18">Sensory/regulatory protein RpfC</fullName>
    </alternativeName>
    <alternativeName>
        <fullName evidence="5">Stage 0 sporulation protein A homolog</fullName>
    </alternativeName>
</protein>
<feature type="coiled-coil region" evidence="22">
    <location>
        <begin position="853"/>
        <end position="880"/>
    </location>
</feature>
<feature type="domain" description="HPt" evidence="26">
    <location>
        <begin position="791"/>
        <end position="881"/>
    </location>
</feature>
<evidence type="ECO:0000259" key="24">
    <source>
        <dbReference type="PROSITE" id="PS50110"/>
    </source>
</evidence>
<evidence type="ECO:0000256" key="18">
    <source>
        <dbReference type="ARBA" id="ARBA00068150"/>
    </source>
</evidence>
<dbReference type="SMART" id="SM00387">
    <property type="entry name" value="HATPase_c"/>
    <property type="match status" value="1"/>
</dbReference>
<dbReference type="CDD" id="cd00082">
    <property type="entry name" value="HisKA"/>
    <property type="match status" value="1"/>
</dbReference>
<dbReference type="InterPro" id="IPR003661">
    <property type="entry name" value="HisK_dim/P_dom"/>
</dbReference>
<dbReference type="Pfam" id="PF01627">
    <property type="entry name" value="Hpt"/>
    <property type="match status" value="1"/>
</dbReference>
<dbReference type="Gene3D" id="3.30.565.10">
    <property type="entry name" value="Histidine kinase-like ATPase, C-terminal domain"/>
    <property type="match status" value="1"/>
</dbReference>
<keyword evidence="15" id="KW-0472">Membrane</keyword>
<dbReference type="InterPro" id="IPR003594">
    <property type="entry name" value="HATPase_dom"/>
</dbReference>
<evidence type="ECO:0000256" key="5">
    <source>
        <dbReference type="ARBA" id="ARBA00018672"/>
    </source>
</evidence>
<evidence type="ECO:0000256" key="3">
    <source>
        <dbReference type="ARBA" id="ARBA00006402"/>
    </source>
</evidence>
<gene>
    <name evidence="27" type="ORF">SAMN02745221_00567</name>
</gene>
<dbReference type="Pfam" id="PF00512">
    <property type="entry name" value="HisKA"/>
    <property type="match status" value="1"/>
</dbReference>
<dbReference type="InterPro" id="IPR001610">
    <property type="entry name" value="PAC"/>
</dbReference>
<proteinExistence type="inferred from homology"/>
<accession>A0A1M5L6R4</accession>
<dbReference type="Gene3D" id="3.40.50.2300">
    <property type="match status" value="1"/>
</dbReference>
<dbReference type="OrthoDB" id="9790669at2"/>
<evidence type="ECO:0000256" key="11">
    <source>
        <dbReference type="ARBA" id="ARBA00022777"/>
    </source>
</evidence>
<evidence type="ECO:0000256" key="22">
    <source>
        <dbReference type="SAM" id="Coils"/>
    </source>
</evidence>
<keyword evidence="12" id="KW-0067">ATP-binding</keyword>
<dbReference type="InterPro" id="IPR035965">
    <property type="entry name" value="PAS-like_dom_sf"/>
</dbReference>
<dbReference type="CDD" id="cd16922">
    <property type="entry name" value="HATPase_EvgS-ArcB-TorS-like"/>
    <property type="match status" value="1"/>
</dbReference>
<evidence type="ECO:0000256" key="13">
    <source>
        <dbReference type="ARBA" id="ARBA00022989"/>
    </source>
</evidence>
<dbReference type="Gene3D" id="1.10.287.130">
    <property type="match status" value="1"/>
</dbReference>